<gene>
    <name evidence="2" type="ORF">SELO1098_LOCUS5305</name>
</gene>
<dbReference type="GO" id="GO:1990756">
    <property type="term" value="F:ubiquitin-like ligase-substrate adaptor activity"/>
    <property type="evidence" value="ECO:0007669"/>
    <property type="project" value="TreeGrafter"/>
</dbReference>
<dbReference type="InterPro" id="IPR052596">
    <property type="entry name" value="AMBRA1_autophagy"/>
</dbReference>
<feature type="compositionally biased region" description="Polar residues" evidence="1">
    <location>
        <begin position="7"/>
        <end position="23"/>
    </location>
</feature>
<protein>
    <submittedName>
        <fullName evidence="2">Uncharacterized protein</fullName>
    </submittedName>
</protein>
<proteinExistence type="predicted"/>
<dbReference type="PANTHER" id="PTHR22874">
    <property type="entry name" value="ACTIVATING MOLECULE IN BECN1-REGULATED AUTOPHAGY PROTEIN 1"/>
    <property type="match status" value="1"/>
</dbReference>
<accession>A0A7S3GU58</accession>
<name>A0A7S3GU58_9STRA</name>
<dbReference type="AlphaFoldDB" id="A0A7S3GU58"/>
<dbReference type="EMBL" id="HBIC01010644">
    <property type="protein sequence ID" value="CAE0276475.1"/>
    <property type="molecule type" value="Transcribed_RNA"/>
</dbReference>
<feature type="region of interest" description="Disordered" evidence="1">
    <location>
        <begin position="1"/>
        <end position="44"/>
    </location>
</feature>
<dbReference type="GO" id="GO:0000045">
    <property type="term" value="P:autophagosome assembly"/>
    <property type="evidence" value="ECO:0007669"/>
    <property type="project" value="TreeGrafter"/>
</dbReference>
<dbReference type="GO" id="GO:0080008">
    <property type="term" value="C:Cul4-RING E3 ubiquitin ligase complex"/>
    <property type="evidence" value="ECO:0007669"/>
    <property type="project" value="TreeGrafter"/>
</dbReference>
<evidence type="ECO:0000313" key="2">
    <source>
        <dbReference type="EMBL" id="CAE0276475.1"/>
    </source>
</evidence>
<evidence type="ECO:0000256" key="1">
    <source>
        <dbReference type="SAM" id="MobiDB-lite"/>
    </source>
</evidence>
<dbReference type="GO" id="GO:0000423">
    <property type="term" value="P:mitophagy"/>
    <property type="evidence" value="ECO:0007669"/>
    <property type="project" value="TreeGrafter"/>
</dbReference>
<organism evidence="2">
    <name type="scientific">Spumella elongata</name>
    <dbReference type="NCBI Taxonomy" id="89044"/>
    <lineage>
        <taxon>Eukaryota</taxon>
        <taxon>Sar</taxon>
        <taxon>Stramenopiles</taxon>
        <taxon>Ochrophyta</taxon>
        <taxon>Chrysophyceae</taxon>
        <taxon>Chromulinales</taxon>
        <taxon>Chromulinaceae</taxon>
        <taxon>Spumella</taxon>
    </lineage>
</organism>
<dbReference type="PANTHER" id="PTHR22874:SF1">
    <property type="entry name" value="ACTIVATING MOLECULE IN BECN1-REGULATED AUTOPHAGY PROTEIN 1"/>
    <property type="match status" value="1"/>
</dbReference>
<sequence>MNPPHTPIQQPSLHGQVTPNGENHQLGGLMGQMSLSPSRQRDIDGTPKVIDMVTKRSGHSNQNSAENTPYKTVYDNQAQHTPERGSNATDNADNREMYASFKGYVREAQTRKIQQCHMHKMMSRAGAGQMRGWRTEDHLCVFELNFTSQGIISKPTLLNSKRMPGGLMKAVTSAKLSGTCRYALIGYGVRVSGQVPDHPRRHAACEVVSVHEEHMPSVTVMSDFEDEVNIAQFHPMPGHGVVYGTKRGKIRTFGKA</sequence>
<reference evidence="2" key="1">
    <citation type="submission" date="2021-01" db="EMBL/GenBank/DDBJ databases">
        <authorList>
            <person name="Corre E."/>
            <person name="Pelletier E."/>
            <person name="Niang G."/>
            <person name="Scheremetjew M."/>
            <person name="Finn R."/>
            <person name="Kale V."/>
            <person name="Holt S."/>
            <person name="Cochrane G."/>
            <person name="Meng A."/>
            <person name="Brown T."/>
            <person name="Cohen L."/>
        </authorList>
    </citation>
    <scope>NUCLEOTIDE SEQUENCE</scope>
    <source>
        <strain evidence="2">CCAP 955/1</strain>
    </source>
</reference>